<gene>
    <name evidence="2" type="ORF">CALVIDRAFT_560481</name>
</gene>
<organism evidence="2 3">
    <name type="scientific">Calocera viscosa (strain TUFC12733)</name>
    <dbReference type="NCBI Taxonomy" id="1330018"/>
    <lineage>
        <taxon>Eukaryota</taxon>
        <taxon>Fungi</taxon>
        <taxon>Dikarya</taxon>
        <taxon>Basidiomycota</taxon>
        <taxon>Agaricomycotina</taxon>
        <taxon>Dacrymycetes</taxon>
        <taxon>Dacrymycetales</taxon>
        <taxon>Dacrymycetaceae</taxon>
        <taxon>Calocera</taxon>
    </lineage>
</organism>
<feature type="region of interest" description="Disordered" evidence="1">
    <location>
        <begin position="1"/>
        <end position="163"/>
    </location>
</feature>
<evidence type="ECO:0000313" key="2">
    <source>
        <dbReference type="EMBL" id="KZP00516.1"/>
    </source>
</evidence>
<accession>A0A167R3B3</accession>
<dbReference type="AlphaFoldDB" id="A0A167R3B3"/>
<reference evidence="2 3" key="1">
    <citation type="journal article" date="2016" name="Mol. Biol. Evol.">
        <title>Comparative Genomics of Early-Diverging Mushroom-Forming Fungi Provides Insights into the Origins of Lignocellulose Decay Capabilities.</title>
        <authorList>
            <person name="Nagy L.G."/>
            <person name="Riley R."/>
            <person name="Tritt A."/>
            <person name="Adam C."/>
            <person name="Daum C."/>
            <person name="Floudas D."/>
            <person name="Sun H."/>
            <person name="Yadav J.S."/>
            <person name="Pangilinan J."/>
            <person name="Larsson K.H."/>
            <person name="Matsuura K."/>
            <person name="Barry K."/>
            <person name="Labutti K."/>
            <person name="Kuo R."/>
            <person name="Ohm R.A."/>
            <person name="Bhattacharya S.S."/>
            <person name="Shirouzu T."/>
            <person name="Yoshinaga Y."/>
            <person name="Martin F.M."/>
            <person name="Grigoriev I.V."/>
            <person name="Hibbett D.S."/>
        </authorList>
    </citation>
    <scope>NUCLEOTIDE SEQUENCE [LARGE SCALE GENOMIC DNA]</scope>
    <source>
        <strain evidence="2 3">TUFC12733</strain>
    </source>
</reference>
<proteinExistence type="predicted"/>
<sequence length="201" mass="21565">MSYHDMIPDLEEDGPRRRRAITTVPAATSSIHHDISNQQTTGQTTTDSDNNRNRPGDDGTGVRPSSTVPTRPPNDTLLPSRPTTTLPRNASAGPSTSVKRKGRLGSHDSIPSPPRPNKKQKGKATGNTEGEDDEIVIISETKGKGRATPGRNRSGSARRTAPPYLGSSIPLTAAEIQILAESFVLSMHTERVRAGWTGNNN</sequence>
<protein>
    <submittedName>
        <fullName evidence="2">Uncharacterized protein</fullName>
    </submittedName>
</protein>
<dbReference type="EMBL" id="KV417269">
    <property type="protein sequence ID" value="KZP00516.1"/>
    <property type="molecule type" value="Genomic_DNA"/>
</dbReference>
<feature type="compositionally biased region" description="Low complexity" evidence="1">
    <location>
        <begin position="76"/>
        <end position="88"/>
    </location>
</feature>
<dbReference type="Proteomes" id="UP000076738">
    <property type="component" value="Unassembled WGS sequence"/>
</dbReference>
<evidence type="ECO:0000256" key="1">
    <source>
        <dbReference type="SAM" id="MobiDB-lite"/>
    </source>
</evidence>
<name>A0A167R3B3_CALVF</name>
<evidence type="ECO:0000313" key="3">
    <source>
        <dbReference type="Proteomes" id="UP000076738"/>
    </source>
</evidence>
<keyword evidence="3" id="KW-1185">Reference proteome</keyword>